<dbReference type="EMBL" id="CH473954">
    <property type="protein sequence ID" value="EDL76743.1"/>
    <property type="molecule type" value="Genomic_DNA"/>
</dbReference>
<dbReference type="Proteomes" id="UP000234681">
    <property type="component" value="Chromosome 8"/>
</dbReference>
<evidence type="ECO:0000313" key="3">
    <source>
        <dbReference type="RGD" id="620596"/>
    </source>
</evidence>
<organism evidence="1 2">
    <name type="scientific">Rattus norvegicus</name>
    <name type="common">Rat</name>
    <dbReference type="NCBI Taxonomy" id="10116"/>
    <lineage>
        <taxon>Eukaryota</taxon>
        <taxon>Metazoa</taxon>
        <taxon>Chordata</taxon>
        <taxon>Craniata</taxon>
        <taxon>Vertebrata</taxon>
        <taxon>Euteleostomi</taxon>
        <taxon>Mammalia</taxon>
        <taxon>Eutheria</taxon>
        <taxon>Euarchontoglires</taxon>
        <taxon>Glires</taxon>
        <taxon>Rodentia</taxon>
        <taxon>Myomorpha</taxon>
        <taxon>Muroidea</taxon>
        <taxon>Muridae</taxon>
        <taxon>Murinae</taxon>
        <taxon>Rattus</taxon>
    </lineage>
</organism>
<name>A6I4D4_RAT</name>
<sequence>MQHVGLMWEVYWEEETEVDCCEVNSSCPRMCLIANREEPLLHIKYRVSRTWDKLQLKVNKNP</sequence>
<dbReference type="AlphaFoldDB" id="A6I4D4"/>
<gene>
    <name evidence="1 3" type="primary">Ccr5</name>
    <name evidence="1" type="ORF">rCG_25182</name>
</gene>
<reference evidence="1 2" key="1">
    <citation type="submission" date="2005-09" db="EMBL/GenBank/DDBJ databases">
        <authorList>
            <person name="Mural R.J."/>
            <person name="Li P.W."/>
            <person name="Adams M.D."/>
            <person name="Amanatides P.G."/>
            <person name="Baden-Tillson H."/>
            <person name="Barnstead M."/>
            <person name="Chin S.H."/>
            <person name="Dew I."/>
            <person name="Evans C.A."/>
            <person name="Ferriera S."/>
            <person name="Flanigan M."/>
            <person name="Fosler C."/>
            <person name="Glodek A."/>
            <person name="Gu Z."/>
            <person name="Holt R.A."/>
            <person name="Jennings D."/>
            <person name="Kraft C.L."/>
            <person name="Lu F."/>
            <person name="Nguyen T."/>
            <person name="Nusskern D.R."/>
            <person name="Pfannkoch C.M."/>
            <person name="Sitter C."/>
            <person name="Sutton G.G."/>
            <person name="Venter J.C."/>
            <person name="Wang Z."/>
            <person name="Woodage T."/>
            <person name="Zheng X.H."/>
            <person name="Zhong F."/>
        </authorList>
    </citation>
    <scope>NUCLEOTIDE SEQUENCE [LARGE SCALE GENOMIC DNA]</scope>
    <source>
        <strain>BN</strain>
        <strain evidence="2">Sprague-Dawley</strain>
    </source>
</reference>
<proteinExistence type="predicted"/>
<evidence type="ECO:0000313" key="2">
    <source>
        <dbReference type="Proteomes" id="UP000234681"/>
    </source>
</evidence>
<protein>
    <submittedName>
        <fullName evidence="1">Chemokine (C-C motif) receptor 5, isoform CRA_a</fullName>
    </submittedName>
</protein>
<keyword evidence="1" id="KW-0675">Receptor</keyword>
<evidence type="ECO:0000313" key="1">
    <source>
        <dbReference type="EMBL" id="EDL76743.1"/>
    </source>
</evidence>
<dbReference type="RGD" id="620596">
    <property type="gene designation" value="Ccr5"/>
</dbReference>
<accession>A6I4D4</accession>